<evidence type="ECO:0000256" key="2">
    <source>
        <dbReference type="ARBA" id="ARBA00022679"/>
    </source>
</evidence>
<dbReference type="Gene3D" id="3.10.10.10">
    <property type="entry name" value="HIV Type 1 Reverse Transcriptase, subunit A, domain 1"/>
    <property type="match status" value="1"/>
</dbReference>
<evidence type="ECO:0000256" key="6">
    <source>
        <dbReference type="ARBA" id="ARBA00022801"/>
    </source>
</evidence>
<dbReference type="Gene3D" id="2.40.70.10">
    <property type="entry name" value="Acid Proteases"/>
    <property type="match status" value="1"/>
</dbReference>
<evidence type="ECO:0000256" key="4">
    <source>
        <dbReference type="ARBA" id="ARBA00022722"/>
    </source>
</evidence>
<dbReference type="InterPro" id="IPR036397">
    <property type="entry name" value="RNaseH_sf"/>
</dbReference>
<evidence type="ECO:0000256" key="1">
    <source>
        <dbReference type="ARBA" id="ARBA00012493"/>
    </source>
</evidence>
<dbReference type="Proteomes" id="UP001151760">
    <property type="component" value="Unassembled WGS sequence"/>
</dbReference>
<comment type="caution">
    <text evidence="9">The sequence shown here is derived from an EMBL/GenBank/DDBJ whole genome shotgun (WGS) entry which is preliminary data.</text>
</comment>
<dbReference type="InterPro" id="IPR021109">
    <property type="entry name" value="Peptidase_aspartic_dom_sf"/>
</dbReference>
<evidence type="ECO:0000256" key="7">
    <source>
        <dbReference type="ARBA" id="ARBA00022918"/>
    </source>
</evidence>
<keyword evidence="4" id="KW-0540">Nuclease</keyword>
<dbReference type="Gene3D" id="3.30.420.10">
    <property type="entry name" value="Ribonuclease H-like superfamily/Ribonuclease H"/>
    <property type="match status" value="1"/>
</dbReference>
<reference evidence="9" key="2">
    <citation type="submission" date="2022-01" db="EMBL/GenBank/DDBJ databases">
        <authorList>
            <person name="Yamashiro T."/>
            <person name="Shiraishi A."/>
            <person name="Satake H."/>
            <person name="Nakayama K."/>
        </authorList>
    </citation>
    <scope>NUCLEOTIDE SEQUENCE</scope>
</reference>
<dbReference type="Pfam" id="PF00078">
    <property type="entry name" value="RVT_1"/>
    <property type="match status" value="1"/>
</dbReference>
<dbReference type="InterPro" id="IPR000477">
    <property type="entry name" value="RT_dom"/>
</dbReference>
<dbReference type="InterPro" id="IPR043128">
    <property type="entry name" value="Rev_trsase/Diguanyl_cyclase"/>
</dbReference>
<evidence type="ECO:0000313" key="10">
    <source>
        <dbReference type="Proteomes" id="UP001151760"/>
    </source>
</evidence>
<name>A0ABQ5ELI2_9ASTR</name>
<gene>
    <name evidence="9" type="ORF">Tco_0977861</name>
</gene>
<dbReference type="CDD" id="cd00303">
    <property type="entry name" value="retropepsin_like"/>
    <property type="match status" value="1"/>
</dbReference>
<dbReference type="Gene3D" id="3.30.70.270">
    <property type="match status" value="2"/>
</dbReference>
<dbReference type="Pfam" id="PF13650">
    <property type="entry name" value="Asp_protease_2"/>
    <property type="match status" value="1"/>
</dbReference>
<dbReference type="SUPFAM" id="SSF53098">
    <property type="entry name" value="Ribonuclease H-like"/>
    <property type="match status" value="1"/>
</dbReference>
<accession>A0ABQ5ELI2</accession>
<dbReference type="InterPro" id="IPR001584">
    <property type="entry name" value="Integrase_cat-core"/>
</dbReference>
<dbReference type="InterPro" id="IPR041373">
    <property type="entry name" value="RT_RNaseH"/>
</dbReference>
<feature type="domain" description="Integrase catalytic" evidence="8">
    <location>
        <begin position="875"/>
        <end position="1012"/>
    </location>
</feature>
<evidence type="ECO:0000259" key="8">
    <source>
        <dbReference type="PROSITE" id="PS50994"/>
    </source>
</evidence>
<protein>
    <recommendedName>
        <fullName evidence="1">RNA-directed DNA polymerase</fullName>
        <ecNumber evidence="1">2.7.7.49</ecNumber>
    </recommendedName>
</protein>
<keyword evidence="6" id="KW-0378">Hydrolase</keyword>
<keyword evidence="5" id="KW-0255">Endonuclease</keyword>
<sequence length="1012" mass="115859">MEEMMNKFIEEGKREHEEMEAFIRAFRTTNELLFKEQNNSLGELKFEVYGLSRAINKAQLIKCEAKGVTTRVPKGSTIEQTRLEEACTVTMNERCSVVLLNKLPSKEKDPKSFTIPCDIGNLHIDNALLDLGASISLMPYTMYEKLGLGEPKPTRMSLELADRSIQYPRGIAKNILIKVDKFILPIDFVILDMREDSRIPIILGRPFLAIARAMIDVFNKKITLRVGDDEVTFDIDQSIKRLPAEDDKCYEIDDLDETIHLEAHELLGDDQMDSFLANNLEKCIGSERAHNEDLYSTSANEINEKKQELKELPPHLEYAYLKGDESCPVIISSKLTEKEKTSLLQVLEKHKGAIAWKMSDIKGINLSFCMHKILMEESFKPIIQSQRRLNPKVQDVVKDEIVKLLDSGLIYSISDSPWVSPIHVVPKKGGMIVVLNDNNELIPSRTVTGWHVCIDYRKLNDATRKDHFPLPFIDQMLECLSGNEYYCFLNGFSGFFQILIAPEDQEKTTFTCPYGTFAYRRMPFGLCNALATFQRFMTAIFYDMVEDFMEVFMDDFSVFGNSFNQCLNNLDKMFSRCEKTNLALNWEKCHFMVKEGIVLGHKISRKGIKVDKSKIDVIAKLPYPINVKGVRSFFEHAGFYRRFIKDFSMISKPMTQLLMKDAKFDFSEDCKKAFNKLKEKLTTAPIIISPDWSVPFEFMCDASDFAVGAVLGQRIEGRFKPIYYASKTLNDAQAHYTTTEKELLAVVFSFDKFFPYLILSKTVVYTDHFALKYLFSKQDAKPRLIRWVLLLQGFNIEIKDKKGAKNLAADHLSRLENPNMGELAKEEIADKFPDEHLMILKIKLNDKEPWYADYVNYIVGKVCDACQKSGNISSRNEMPQNNIQVCEVFDVWGQDFMGPFPDSRGNKYILGGVNYVSKWVEAQALPTNDARVVVKFLKGLFAIFGVPKALISDKGTHFCNSQLEKALLKYGVTYRISTTYHPQTNGQTKVTNGAIKRIMERSVGYKLRMYPI</sequence>
<dbReference type="PANTHER" id="PTHR37984">
    <property type="entry name" value="PROTEIN CBG26694"/>
    <property type="match status" value="1"/>
</dbReference>
<organism evidence="9 10">
    <name type="scientific">Tanacetum coccineum</name>
    <dbReference type="NCBI Taxonomy" id="301880"/>
    <lineage>
        <taxon>Eukaryota</taxon>
        <taxon>Viridiplantae</taxon>
        <taxon>Streptophyta</taxon>
        <taxon>Embryophyta</taxon>
        <taxon>Tracheophyta</taxon>
        <taxon>Spermatophyta</taxon>
        <taxon>Magnoliopsida</taxon>
        <taxon>eudicotyledons</taxon>
        <taxon>Gunneridae</taxon>
        <taxon>Pentapetalae</taxon>
        <taxon>asterids</taxon>
        <taxon>campanulids</taxon>
        <taxon>Asterales</taxon>
        <taxon>Asteraceae</taxon>
        <taxon>Asteroideae</taxon>
        <taxon>Anthemideae</taxon>
        <taxon>Anthemidinae</taxon>
        <taxon>Tanacetum</taxon>
    </lineage>
</organism>
<dbReference type="Pfam" id="PF17917">
    <property type="entry name" value="RT_RNaseH"/>
    <property type="match status" value="1"/>
</dbReference>
<dbReference type="SUPFAM" id="SSF56672">
    <property type="entry name" value="DNA/RNA polymerases"/>
    <property type="match status" value="1"/>
</dbReference>
<dbReference type="PANTHER" id="PTHR37984:SF5">
    <property type="entry name" value="PROTEIN NYNRIN-LIKE"/>
    <property type="match status" value="1"/>
</dbReference>
<dbReference type="PROSITE" id="PS50994">
    <property type="entry name" value="INTEGRASE"/>
    <property type="match status" value="1"/>
</dbReference>
<dbReference type="InterPro" id="IPR012337">
    <property type="entry name" value="RNaseH-like_sf"/>
</dbReference>
<keyword evidence="3" id="KW-0548">Nucleotidyltransferase</keyword>
<dbReference type="EC" id="2.7.7.49" evidence="1"/>
<dbReference type="InterPro" id="IPR043502">
    <property type="entry name" value="DNA/RNA_pol_sf"/>
</dbReference>
<evidence type="ECO:0000313" key="9">
    <source>
        <dbReference type="EMBL" id="GJT51704.1"/>
    </source>
</evidence>
<proteinExistence type="predicted"/>
<dbReference type="Pfam" id="PF00665">
    <property type="entry name" value="rve"/>
    <property type="match status" value="1"/>
</dbReference>
<evidence type="ECO:0000256" key="5">
    <source>
        <dbReference type="ARBA" id="ARBA00022759"/>
    </source>
</evidence>
<reference evidence="9" key="1">
    <citation type="journal article" date="2022" name="Int. J. Mol. Sci.">
        <title>Draft Genome of Tanacetum Coccineum: Genomic Comparison of Closely Related Tanacetum-Family Plants.</title>
        <authorList>
            <person name="Yamashiro T."/>
            <person name="Shiraishi A."/>
            <person name="Nakayama K."/>
            <person name="Satake H."/>
        </authorList>
    </citation>
    <scope>NUCLEOTIDE SEQUENCE</scope>
</reference>
<dbReference type="EMBL" id="BQNB010016430">
    <property type="protein sequence ID" value="GJT51704.1"/>
    <property type="molecule type" value="Genomic_DNA"/>
</dbReference>
<keyword evidence="10" id="KW-1185">Reference proteome</keyword>
<keyword evidence="2" id="KW-0808">Transferase</keyword>
<dbReference type="InterPro" id="IPR050951">
    <property type="entry name" value="Retrovirus_Pol_polyprotein"/>
</dbReference>
<dbReference type="CDD" id="cd09274">
    <property type="entry name" value="RNase_HI_RT_Ty3"/>
    <property type="match status" value="1"/>
</dbReference>
<keyword evidence="7" id="KW-0695">RNA-directed DNA polymerase</keyword>
<dbReference type="CDD" id="cd01647">
    <property type="entry name" value="RT_LTR"/>
    <property type="match status" value="1"/>
</dbReference>
<evidence type="ECO:0000256" key="3">
    <source>
        <dbReference type="ARBA" id="ARBA00022695"/>
    </source>
</evidence>